<dbReference type="PANTHER" id="PTHR10969">
    <property type="entry name" value="MICROTUBULE-ASSOCIATED PROTEINS 1A/1B LIGHT CHAIN 3-RELATED"/>
    <property type="match status" value="1"/>
</dbReference>
<accession>A0AAV7GCM0</accession>
<reference evidence="8 9" key="1">
    <citation type="journal article" date="2021" name="Hortic Res">
        <title>Chromosome-scale assembly of the Dendrobium chrysotoxum genome enhances the understanding of orchid evolution.</title>
        <authorList>
            <person name="Zhang Y."/>
            <person name="Zhang G.Q."/>
            <person name="Zhang D."/>
            <person name="Liu X.D."/>
            <person name="Xu X.Y."/>
            <person name="Sun W.H."/>
            <person name="Yu X."/>
            <person name="Zhu X."/>
            <person name="Wang Z.W."/>
            <person name="Zhao X."/>
            <person name="Zhong W.Y."/>
            <person name="Chen H."/>
            <person name="Yin W.L."/>
            <person name="Huang T."/>
            <person name="Niu S.C."/>
            <person name="Liu Z.J."/>
        </authorList>
    </citation>
    <scope>NUCLEOTIDE SEQUENCE [LARGE SCALE GENOMIC DNA]</scope>
    <source>
        <strain evidence="8">Lindl</strain>
    </source>
</reference>
<proteinExistence type="inferred from homology"/>
<evidence type="ECO:0000256" key="3">
    <source>
        <dbReference type="ARBA" id="ARBA00011579"/>
    </source>
</evidence>
<dbReference type="AlphaFoldDB" id="A0AAV7GCM0"/>
<evidence type="ECO:0000256" key="4">
    <source>
        <dbReference type="ARBA" id="ARBA00022786"/>
    </source>
</evidence>
<dbReference type="GO" id="GO:0016020">
    <property type="term" value="C:membrane"/>
    <property type="evidence" value="ECO:0007669"/>
    <property type="project" value="UniProtKB-SubCell"/>
</dbReference>
<dbReference type="Proteomes" id="UP000775213">
    <property type="component" value="Unassembled WGS sequence"/>
</dbReference>
<dbReference type="SUPFAM" id="SSF54236">
    <property type="entry name" value="Ubiquitin-like"/>
    <property type="match status" value="1"/>
</dbReference>
<keyword evidence="6" id="KW-0449">Lipoprotein</keyword>
<comment type="subunit">
    <text evidence="3">Interacts with ATG4.</text>
</comment>
<dbReference type="Gene3D" id="3.10.20.90">
    <property type="entry name" value="Phosphatidylinositol 3-kinase Catalytic Subunit, Chain A, domain 1"/>
    <property type="match status" value="1"/>
</dbReference>
<evidence type="ECO:0000256" key="6">
    <source>
        <dbReference type="ARBA" id="ARBA00023288"/>
    </source>
</evidence>
<dbReference type="InterPro" id="IPR029071">
    <property type="entry name" value="Ubiquitin-like_domsf"/>
</dbReference>
<dbReference type="InterPro" id="IPR004241">
    <property type="entry name" value="Atg8-like"/>
</dbReference>
<keyword evidence="4" id="KW-0833">Ubl conjugation pathway</keyword>
<dbReference type="EMBL" id="JAGFBR010000016">
    <property type="protein sequence ID" value="KAH0453463.1"/>
    <property type="molecule type" value="Genomic_DNA"/>
</dbReference>
<dbReference type="Pfam" id="PF02991">
    <property type="entry name" value="ATG8"/>
    <property type="match status" value="1"/>
</dbReference>
<evidence type="ECO:0000256" key="2">
    <source>
        <dbReference type="ARBA" id="ARBA00007293"/>
    </source>
</evidence>
<name>A0AAV7GCM0_DENCH</name>
<keyword evidence="7" id="KW-0072">Autophagy</keyword>
<evidence type="ECO:0000256" key="7">
    <source>
        <dbReference type="RuleBase" id="RU004384"/>
    </source>
</evidence>
<keyword evidence="9" id="KW-1185">Reference proteome</keyword>
<evidence type="ECO:0000256" key="5">
    <source>
        <dbReference type="ARBA" id="ARBA00023136"/>
    </source>
</evidence>
<evidence type="ECO:0000313" key="9">
    <source>
        <dbReference type="Proteomes" id="UP000775213"/>
    </source>
</evidence>
<evidence type="ECO:0000256" key="1">
    <source>
        <dbReference type="ARBA" id="ARBA00004370"/>
    </source>
</evidence>
<evidence type="ECO:0000313" key="8">
    <source>
        <dbReference type="EMBL" id="KAH0453463.1"/>
    </source>
</evidence>
<protein>
    <recommendedName>
        <fullName evidence="7">Autophagy-related protein</fullName>
    </recommendedName>
</protein>
<comment type="caution">
    <text evidence="8">The sequence shown here is derived from an EMBL/GenBank/DDBJ whole genome shotgun (WGS) entry which is preliminary data.</text>
</comment>
<gene>
    <name evidence="8" type="ORF">IEQ34_017787</name>
</gene>
<sequence>MEKEEGQSLVSCMLRLDEGEMNKMIENHDVVAMQATLVSDITNIPTIEPTIDSIIHMNEKMAESTILRIEPTTLLAQFLKQHYTAQTLCMIGYPLPADLIVGQFVCVVRKRIKLRAQKAIFIRIPFHTAAITSAIYEENKDEDGFLYMTYSG</sequence>
<comment type="subcellular location">
    <subcellularLocation>
        <location evidence="1">Membrane</location>
    </subcellularLocation>
</comment>
<dbReference type="GO" id="GO:0006914">
    <property type="term" value="P:autophagy"/>
    <property type="evidence" value="ECO:0007669"/>
    <property type="project" value="UniProtKB-KW"/>
</dbReference>
<organism evidence="8 9">
    <name type="scientific">Dendrobium chrysotoxum</name>
    <name type="common">Orchid</name>
    <dbReference type="NCBI Taxonomy" id="161865"/>
    <lineage>
        <taxon>Eukaryota</taxon>
        <taxon>Viridiplantae</taxon>
        <taxon>Streptophyta</taxon>
        <taxon>Embryophyta</taxon>
        <taxon>Tracheophyta</taxon>
        <taxon>Spermatophyta</taxon>
        <taxon>Magnoliopsida</taxon>
        <taxon>Liliopsida</taxon>
        <taxon>Asparagales</taxon>
        <taxon>Orchidaceae</taxon>
        <taxon>Epidendroideae</taxon>
        <taxon>Malaxideae</taxon>
        <taxon>Dendrobiinae</taxon>
        <taxon>Dendrobium</taxon>
    </lineage>
</organism>
<dbReference type="GO" id="GO:0005776">
    <property type="term" value="C:autophagosome"/>
    <property type="evidence" value="ECO:0007669"/>
    <property type="project" value="UniProtKB-ARBA"/>
</dbReference>
<keyword evidence="5" id="KW-0472">Membrane</keyword>
<comment type="similarity">
    <text evidence="2 7">Belongs to the ATG8 family.</text>
</comment>